<accession>A0A484CN72</accession>
<proteinExistence type="predicted"/>
<feature type="compositionally biased region" description="Low complexity" evidence="1">
    <location>
        <begin position="1"/>
        <end position="18"/>
    </location>
</feature>
<name>A0A484CN72_PERFV</name>
<feature type="region of interest" description="Disordered" evidence="1">
    <location>
        <begin position="1"/>
        <end position="29"/>
    </location>
</feature>
<dbReference type="Proteomes" id="UP000295070">
    <property type="component" value="Chromosome 15"/>
</dbReference>
<gene>
    <name evidence="2" type="ORF">EPR50_G00162820</name>
</gene>
<sequence>MASAARLRQRQAAAVSRQRPMRRRPHPTRITADARIKATGTEPSVFTPWILDSRTAGKRFHILTVFAQQQGGQGVIHGSQKKSRLIRRFDFLHN</sequence>
<evidence type="ECO:0000313" key="3">
    <source>
        <dbReference type="Proteomes" id="UP000295070"/>
    </source>
</evidence>
<evidence type="ECO:0000313" key="2">
    <source>
        <dbReference type="EMBL" id="TDH03413.1"/>
    </source>
</evidence>
<reference evidence="2 3" key="1">
    <citation type="submission" date="2019-01" db="EMBL/GenBank/DDBJ databases">
        <title>A chromosome-scale genome assembly of the yellow perch, Perca flavescens.</title>
        <authorList>
            <person name="Feron R."/>
            <person name="Morvezen R."/>
            <person name="Bestin A."/>
            <person name="Haffray P."/>
            <person name="Klopp C."/>
            <person name="Zahm M."/>
            <person name="Cabau C."/>
            <person name="Roques C."/>
            <person name="Donnadieu C."/>
            <person name="Bouchez O."/>
            <person name="Christie M."/>
            <person name="Larson W."/>
            <person name="Guiguen Y."/>
        </authorList>
    </citation>
    <scope>NUCLEOTIDE SEQUENCE [LARGE SCALE GENOMIC DNA]</scope>
    <source>
        <strain evidence="2">YP-PL-M2</strain>
        <tissue evidence="2">Blood</tissue>
    </source>
</reference>
<comment type="caution">
    <text evidence="2">The sequence shown here is derived from an EMBL/GenBank/DDBJ whole genome shotgun (WGS) entry which is preliminary data.</text>
</comment>
<keyword evidence="3" id="KW-1185">Reference proteome</keyword>
<organism evidence="2 3">
    <name type="scientific">Perca flavescens</name>
    <name type="common">American yellow perch</name>
    <name type="synonym">Morone flavescens</name>
    <dbReference type="NCBI Taxonomy" id="8167"/>
    <lineage>
        <taxon>Eukaryota</taxon>
        <taxon>Metazoa</taxon>
        <taxon>Chordata</taxon>
        <taxon>Craniata</taxon>
        <taxon>Vertebrata</taxon>
        <taxon>Euteleostomi</taxon>
        <taxon>Actinopterygii</taxon>
        <taxon>Neopterygii</taxon>
        <taxon>Teleostei</taxon>
        <taxon>Neoteleostei</taxon>
        <taxon>Acanthomorphata</taxon>
        <taxon>Eupercaria</taxon>
        <taxon>Perciformes</taxon>
        <taxon>Percoidei</taxon>
        <taxon>Percidae</taxon>
        <taxon>Percinae</taxon>
        <taxon>Perca</taxon>
    </lineage>
</organism>
<dbReference type="EMBL" id="SCKG01000015">
    <property type="protein sequence ID" value="TDH03413.1"/>
    <property type="molecule type" value="Genomic_DNA"/>
</dbReference>
<evidence type="ECO:0000256" key="1">
    <source>
        <dbReference type="SAM" id="MobiDB-lite"/>
    </source>
</evidence>
<dbReference type="AlphaFoldDB" id="A0A484CN72"/>
<protein>
    <submittedName>
        <fullName evidence="2">Uncharacterized protein</fullName>
    </submittedName>
</protein>